<sequence>MLTKTHLFENRGPDERPRIVIIGAGFAGVAAARALRKCDAEVLLIDRRNHHIFQPLLYQVATAVLAPSEIAAPIRQVEAKQANLNVALGEVVGVDLNRRTVEVVSPGIGVREVRFDFLVVATGMRPSYFGHDEFAAYAPGLKNLADAETIRTKILSAFEMAEATDDENERARYMNFVLVGAGPTGVELAASLADMVRVTLRRNFRQIDPAMSTITLLEGGDRVLPSFAPSLSERAARHLARIGVTVMTGVKVENVDAHGVIAGGKRIESATVLWTAGVAASPIIKLLDVKTDRAGRALVEPFLNLHGWPYVFVTGDTASIQQDGRPVPGVAQAAIQQGRYVGRLIADQIRGREPKRPFRYRDKGNMAVVGRNYAILEAGHLRMSGFLTWLVWVFIHLMALPQMQNRWRVQSQWLWSYLTGQRSSRLISEAPQSPNVAVTAKQTIAP</sequence>
<evidence type="ECO:0000256" key="1">
    <source>
        <dbReference type="ARBA" id="ARBA00005272"/>
    </source>
</evidence>
<keyword evidence="8" id="KW-1133">Transmembrane helix</keyword>
<reference evidence="10" key="1">
    <citation type="submission" date="2023-06" db="EMBL/GenBank/DDBJ databases">
        <title>Phylogenetic Diversity of Rhizobium strains.</title>
        <authorList>
            <person name="Moura F.T."/>
            <person name="Helene L.C.F."/>
            <person name="Hungria M."/>
        </authorList>
    </citation>
    <scope>NUCLEOTIDE SEQUENCE</scope>
    <source>
        <strain evidence="10">CCGE524</strain>
    </source>
</reference>
<name>A0ABT7KC61_9HYPH</name>
<comment type="similarity">
    <text evidence="1">Belongs to the NADH dehydrogenase family.</text>
</comment>
<dbReference type="GO" id="GO:0016491">
    <property type="term" value="F:oxidoreductase activity"/>
    <property type="evidence" value="ECO:0007669"/>
    <property type="project" value="UniProtKB-KW"/>
</dbReference>
<dbReference type="PRINTS" id="PR00368">
    <property type="entry name" value="FADPNR"/>
</dbReference>
<protein>
    <recommendedName>
        <fullName evidence="2">NADH:ubiquinone reductase (non-electrogenic)</fullName>
        <ecNumber evidence="2">1.6.5.9</ecNumber>
    </recommendedName>
</protein>
<keyword evidence="6" id="KW-0520">NAD</keyword>
<dbReference type="PANTHER" id="PTHR43706">
    <property type="entry name" value="NADH DEHYDROGENASE"/>
    <property type="match status" value="1"/>
</dbReference>
<keyword evidence="3" id="KW-0285">Flavoprotein</keyword>
<dbReference type="Gene3D" id="3.50.50.100">
    <property type="match status" value="1"/>
</dbReference>
<keyword evidence="8" id="KW-0812">Transmembrane</keyword>
<dbReference type="EC" id="1.6.5.9" evidence="2"/>
<keyword evidence="4" id="KW-0274">FAD</keyword>
<evidence type="ECO:0000256" key="8">
    <source>
        <dbReference type="SAM" id="Phobius"/>
    </source>
</evidence>
<keyword evidence="11" id="KW-1185">Reference proteome</keyword>
<evidence type="ECO:0000256" key="7">
    <source>
        <dbReference type="ARBA" id="ARBA00047599"/>
    </source>
</evidence>
<keyword evidence="5 10" id="KW-0560">Oxidoreductase</keyword>
<evidence type="ECO:0000313" key="11">
    <source>
        <dbReference type="Proteomes" id="UP001172630"/>
    </source>
</evidence>
<dbReference type="SUPFAM" id="SSF51905">
    <property type="entry name" value="FAD/NAD(P)-binding domain"/>
    <property type="match status" value="1"/>
</dbReference>
<dbReference type="RefSeq" id="WP_285879259.1">
    <property type="nucleotide sequence ID" value="NZ_JARFYN010000011.1"/>
</dbReference>
<evidence type="ECO:0000256" key="3">
    <source>
        <dbReference type="ARBA" id="ARBA00022630"/>
    </source>
</evidence>
<proteinExistence type="inferred from homology"/>
<gene>
    <name evidence="10" type="ORF">PY650_11115</name>
</gene>
<evidence type="ECO:0000259" key="9">
    <source>
        <dbReference type="Pfam" id="PF07992"/>
    </source>
</evidence>
<evidence type="ECO:0000256" key="4">
    <source>
        <dbReference type="ARBA" id="ARBA00022827"/>
    </source>
</evidence>
<evidence type="ECO:0000256" key="6">
    <source>
        <dbReference type="ARBA" id="ARBA00023027"/>
    </source>
</evidence>
<dbReference type="Pfam" id="PF07992">
    <property type="entry name" value="Pyr_redox_2"/>
    <property type="match status" value="1"/>
</dbReference>
<dbReference type="InterPro" id="IPR023753">
    <property type="entry name" value="FAD/NAD-binding_dom"/>
</dbReference>
<evidence type="ECO:0000256" key="5">
    <source>
        <dbReference type="ARBA" id="ARBA00023002"/>
    </source>
</evidence>
<organism evidence="10 11">
    <name type="scientific">Rhizobium calliandrae</name>
    <dbReference type="NCBI Taxonomy" id="1312182"/>
    <lineage>
        <taxon>Bacteria</taxon>
        <taxon>Pseudomonadati</taxon>
        <taxon>Pseudomonadota</taxon>
        <taxon>Alphaproteobacteria</taxon>
        <taxon>Hyphomicrobiales</taxon>
        <taxon>Rhizobiaceae</taxon>
        <taxon>Rhizobium/Agrobacterium group</taxon>
        <taxon>Rhizobium</taxon>
    </lineage>
</organism>
<dbReference type="Proteomes" id="UP001172630">
    <property type="component" value="Unassembled WGS sequence"/>
</dbReference>
<evidence type="ECO:0000313" key="10">
    <source>
        <dbReference type="EMBL" id="MDL2406201.1"/>
    </source>
</evidence>
<keyword evidence="8" id="KW-0472">Membrane</keyword>
<accession>A0ABT7KC61</accession>
<dbReference type="InterPro" id="IPR045024">
    <property type="entry name" value="NDH-2"/>
</dbReference>
<dbReference type="EMBL" id="JARFYN010000011">
    <property type="protein sequence ID" value="MDL2406201.1"/>
    <property type="molecule type" value="Genomic_DNA"/>
</dbReference>
<comment type="catalytic activity">
    <reaction evidence="7">
        <text>a quinone + NADH + H(+) = a quinol + NAD(+)</text>
        <dbReference type="Rhea" id="RHEA:46160"/>
        <dbReference type="ChEBI" id="CHEBI:15378"/>
        <dbReference type="ChEBI" id="CHEBI:24646"/>
        <dbReference type="ChEBI" id="CHEBI:57540"/>
        <dbReference type="ChEBI" id="CHEBI:57945"/>
        <dbReference type="ChEBI" id="CHEBI:132124"/>
        <dbReference type="EC" id="1.6.5.9"/>
    </reaction>
</comment>
<evidence type="ECO:0000256" key="2">
    <source>
        <dbReference type="ARBA" id="ARBA00012637"/>
    </source>
</evidence>
<comment type="caution">
    <text evidence="10">The sequence shown here is derived from an EMBL/GenBank/DDBJ whole genome shotgun (WGS) entry which is preliminary data.</text>
</comment>
<feature type="transmembrane region" description="Helical" evidence="8">
    <location>
        <begin position="381"/>
        <end position="400"/>
    </location>
</feature>
<dbReference type="PRINTS" id="PR00411">
    <property type="entry name" value="PNDRDTASEI"/>
</dbReference>
<dbReference type="PANTHER" id="PTHR43706:SF47">
    <property type="entry name" value="EXTERNAL NADH-UBIQUINONE OXIDOREDUCTASE 1, MITOCHONDRIAL-RELATED"/>
    <property type="match status" value="1"/>
</dbReference>
<dbReference type="InterPro" id="IPR036188">
    <property type="entry name" value="FAD/NAD-bd_sf"/>
</dbReference>
<feature type="domain" description="FAD/NAD(P)-binding" evidence="9">
    <location>
        <begin position="18"/>
        <end position="338"/>
    </location>
</feature>